<feature type="compositionally biased region" description="Basic and acidic residues" evidence="1">
    <location>
        <begin position="152"/>
        <end position="164"/>
    </location>
</feature>
<feature type="compositionally biased region" description="Gly residues" evidence="1">
    <location>
        <begin position="204"/>
        <end position="215"/>
    </location>
</feature>
<protein>
    <submittedName>
        <fullName evidence="2">Uncharacterized protein</fullName>
    </submittedName>
</protein>
<feature type="compositionally biased region" description="Low complexity" evidence="1">
    <location>
        <begin position="168"/>
        <end position="178"/>
    </location>
</feature>
<dbReference type="AlphaFoldDB" id="F6GB79"/>
<dbReference type="Gene3D" id="2.40.50.320">
    <property type="entry name" value="Copper binding periplasmic protein CusF"/>
    <property type="match status" value="1"/>
</dbReference>
<feature type="compositionally biased region" description="Basic and acidic residues" evidence="1">
    <location>
        <begin position="55"/>
        <end position="74"/>
    </location>
</feature>
<evidence type="ECO:0000256" key="1">
    <source>
        <dbReference type="SAM" id="MobiDB-lite"/>
    </source>
</evidence>
<geneLocation type="plasmid" evidence="3"/>
<reference evidence="2 3" key="1">
    <citation type="journal article" date="2011" name="J. Bacteriol.">
        <title>Complete genome sequence of the plant pathogen Ralstonia solanacearum strain Po82.</title>
        <authorList>
            <person name="Xu J."/>
            <person name="Zheng H.J."/>
            <person name="Liu L."/>
            <person name="Pan Z.C."/>
            <person name="Prior P."/>
            <person name="Tang B."/>
            <person name="Xu J.S."/>
            <person name="Zhang H."/>
            <person name="Tian Q."/>
            <person name="Zhang L.Q."/>
            <person name="Feng J."/>
        </authorList>
    </citation>
    <scope>NUCLEOTIDE SEQUENCE [LARGE SCALE GENOMIC DNA]</scope>
    <source>
        <strain evidence="3">Po82</strain>
    </source>
</reference>
<organism evidence="2 3">
    <name type="scientific">Ralstonia solanacearum (strain Po82)</name>
    <dbReference type="NCBI Taxonomy" id="1031711"/>
    <lineage>
        <taxon>Bacteria</taxon>
        <taxon>Pseudomonadati</taxon>
        <taxon>Pseudomonadota</taxon>
        <taxon>Betaproteobacteria</taxon>
        <taxon>Burkholderiales</taxon>
        <taxon>Burkholderiaceae</taxon>
        <taxon>Ralstonia</taxon>
        <taxon>Ralstonia solanacearum species complex</taxon>
    </lineage>
</organism>
<dbReference type="HOGENOM" id="CLU_512737_0_0_4"/>
<keyword evidence="2" id="KW-0614">Plasmid</keyword>
<accession>F6GB79</accession>
<feature type="region of interest" description="Disordered" evidence="1">
    <location>
        <begin position="1"/>
        <end position="76"/>
    </location>
</feature>
<dbReference type="InterPro" id="IPR021647">
    <property type="entry name" value="CusF_Ec"/>
</dbReference>
<dbReference type="PATRIC" id="fig|1031711.3.peg.4812"/>
<feature type="compositionally biased region" description="Basic residues" evidence="1">
    <location>
        <begin position="90"/>
        <end position="126"/>
    </location>
</feature>
<sequence length="531" mass="56829">MAARHDARQAGRSAGPRGQGAGPVQHLGAAHPQPHRHAGHRHQKPGRHQGGGHRPAADRPAHHADRGGGQDGARRHLSAGGAALRWALHRCGHQPRGRRPLRLEHRRRARHRGLRHRRRQRRRSRGRAGALPDQPALSARLPGFGRATAPPADRDRPRPADRAVRCGRPPCRAGAADAAQRERAPVRLGVRGHPRARPALGGTRHAGGGGQGGADAGRLRAQLVRPVRIPGARQRQAEGGGAVHAADHLRAAVPGVRPHRRGAADHGHAAAGADRRVLAAVRAGLQPVGGGRGRLHRIGGRGGGVRRDHAALSQAGLDRAPGTRADLHRRAARCHPGRRRAARAPESHDGGRHPGRPDPDHVVARHGLRSHAAHRRADGRRHGDSAFALPVCRSRRLPAVAQARRIPLLPTPRSTRGLTMKYTSALAFTLTLATSPLAFATTPMEGMDMKPAAQVEQAPKPVAAEVRKVDPDTGKVTLKHGAIDNLGMSAMTMTFAVKDKAALKDFKEGDKVLAVFDRVDGRPTVVDMRRR</sequence>
<dbReference type="InterPro" id="IPR042230">
    <property type="entry name" value="CusF_sf"/>
</dbReference>
<dbReference type="EMBL" id="CP002820">
    <property type="protein sequence ID" value="AEG72280.1"/>
    <property type="molecule type" value="Genomic_DNA"/>
</dbReference>
<evidence type="ECO:0000313" key="2">
    <source>
        <dbReference type="EMBL" id="AEG72280.1"/>
    </source>
</evidence>
<feature type="region of interest" description="Disordered" evidence="1">
    <location>
        <begin position="90"/>
        <end position="215"/>
    </location>
</feature>
<feature type="compositionally biased region" description="Basic and acidic residues" evidence="1">
    <location>
        <begin position="343"/>
        <end position="360"/>
    </location>
</feature>
<gene>
    <name evidence="2" type="ordered locus">RSPO_m01647</name>
</gene>
<feature type="region of interest" description="Disordered" evidence="1">
    <location>
        <begin position="312"/>
        <end position="360"/>
    </location>
</feature>
<evidence type="ECO:0000313" key="3">
    <source>
        <dbReference type="Proteomes" id="UP000007953"/>
    </source>
</evidence>
<dbReference type="Pfam" id="PF11604">
    <property type="entry name" value="CusF_Ec"/>
    <property type="match status" value="1"/>
</dbReference>
<feature type="compositionally biased region" description="Basic residues" evidence="1">
    <location>
        <begin position="330"/>
        <end position="342"/>
    </location>
</feature>
<dbReference type="Proteomes" id="UP000007953">
    <property type="component" value="Plasmid megaplasmid"/>
</dbReference>
<dbReference type="KEGG" id="rsn:RSPO_m01647"/>
<name>F6GB79_RALS8</name>
<feature type="compositionally biased region" description="Basic residues" evidence="1">
    <location>
        <begin position="33"/>
        <end position="51"/>
    </location>
</feature>
<proteinExistence type="predicted"/>